<sequence length="129" mass="14539">MGLQRDPLRIFYESLYQQIPNSEMAAFWMMESGLLPLEVAKKVYEKKLKRNQLQKLGSPVKTVALVKKTTKSVTVKKKAPPPASSAKKKTPEPKSVSKKRKSGDISSENESSDDDFVLSKKKTKKQRAN</sequence>
<evidence type="ECO:0000313" key="2">
    <source>
        <dbReference type="EMBL" id="DAD41154.1"/>
    </source>
</evidence>
<dbReference type="Proteomes" id="UP000607653">
    <property type="component" value="Unassembled WGS sequence"/>
</dbReference>
<organism evidence="2 3">
    <name type="scientific">Nelumbo nucifera</name>
    <name type="common">Sacred lotus</name>
    <dbReference type="NCBI Taxonomy" id="4432"/>
    <lineage>
        <taxon>Eukaryota</taxon>
        <taxon>Viridiplantae</taxon>
        <taxon>Streptophyta</taxon>
        <taxon>Embryophyta</taxon>
        <taxon>Tracheophyta</taxon>
        <taxon>Spermatophyta</taxon>
        <taxon>Magnoliopsida</taxon>
        <taxon>Proteales</taxon>
        <taxon>Nelumbonaceae</taxon>
        <taxon>Nelumbo</taxon>
    </lineage>
</organism>
<dbReference type="PANTHER" id="PTHR33828:SF2">
    <property type="entry name" value="NUCLEOLIN"/>
    <property type="match status" value="1"/>
</dbReference>
<protein>
    <submittedName>
        <fullName evidence="2">Uncharacterized protein</fullName>
    </submittedName>
</protein>
<feature type="compositionally biased region" description="Basic residues" evidence="1">
    <location>
        <begin position="69"/>
        <end position="79"/>
    </location>
</feature>
<name>A0A822Z482_NELNU</name>
<dbReference type="AlphaFoldDB" id="A0A822Z482"/>
<dbReference type="PANTHER" id="PTHR33828">
    <property type="entry name" value="OS05G0596200 PROTEIN"/>
    <property type="match status" value="1"/>
</dbReference>
<dbReference type="EMBL" id="DUZY01000005">
    <property type="protein sequence ID" value="DAD41154.1"/>
    <property type="molecule type" value="Genomic_DNA"/>
</dbReference>
<reference evidence="2 3" key="1">
    <citation type="journal article" date="2020" name="Mol. Biol. Evol.">
        <title>Distinct Expression and Methylation Patterns for Genes with Different Fates following a Single Whole-Genome Duplication in Flowering Plants.</title>
        <authorList>
            <person name="Shi T."/>
            <person name="Rahmani R.S."/>
            <person name="Gugger P.F."/>
            <person name="Wang M."/>
            <person name="Li H."/>
            <person name="Zhang Y."/>
            <person name="Li Z."/>
            <person name="Wang Q."/>
            <person name="Van de Peer Y."/>
            <person name="Marchal K."/>
            <person name="Chen J."/>
        </authorList>
    </citation>
    <scope>NUCLEOTIDE SEQUENCE [LARGE SCALE GENOMIC DNA]</scope>
    <source>
        <tissue evidence="2">Leaf</tissue>
    </source>
</reference>
<comment type="caution">
    <text evidence="2">The sequence shown here is derived from an EMBL/GenBank/DDBJ whole genome shotgun (WGS) entry which is preliminary data.</text>
</comment>
<gene>
    <name evidence="2" type="ORF">HUJ06_015477</name>
</gene>
<evidence type="ECO:0000313" key="3">
    <source>
        <dbReference type="Proteomes" id="UP000607653"/>
    </source>
</evidence>
<accession>A0A822Z482</accession>
<feature type="region of interest" description="Disordered" evidence="1">
    <location>
        <begin position="69"/>
        <end position="129"/>
    </location>
</feature>
<keyword evidence="3" id="KW-1185">Reference proteome</keyword>
<evidence type="ECO:0000256" key="1">
    <source>
        <dbReference type="SAM" id="MobiDB-lite"/>
    </source>
</evidence>
<proteinExistence type="predicted"/>
<feature type="compositionally biased region" description="Basic residues" evidence="1">
    <location>
        <begin position="119"/>
        <end position="129"/>
    </location>
</feature>